<reference evidence="2 3" key="2">
    <citation type="journal article" date="2021" name="Curr. Genet.">
        <title>Genetic response to nitrogen starvation in the aggressive Eucalyptus foliar pathogen Teratosphaeria destructans.</title>
        <authorList>
            <person name="Havenga M."/>
            <person name="Wingfield B.D."/>
            <person name="Wingfield M.J."/>
            <person name="Dreyer L.L."/>
            <person name="Roets F."/>
            <person name="Aylward J."/>
        </authorList>
    </citation>
    <scope>NUCLEOTIDE SEQUENCE [LARGE SCALE GENOMIC DNA]</scope>
    <source>
        <strain evidence="2">CMW44962</strain>
    </source>
</reference>
<dbReference type="PROSITE" id="PS50181">
    <property type="entry name" value="FBOX"/>
    <property type="match status" value="1"/>
</dbReference>
<dbReference type="SUPFAM" id="SSF81383">
    <property type="entry name" value="F-box domain"/>
    <property type="match status" value="1"/>
</dbReference>
<dbReference type="AlphaFoldDB" id="A0A9W7SST5"/>
<dbReference type="InterPro" id="IPR036047">
    <property type="entry name" value="F-box-like_dom_sf"/>
</dbReference>
<evidence type="ECO:0000313" key="2">
    <source>
        <dbReference type="EMBL" id="KAH9827880.1"/>
    </source>
</evidence>
<proteinExistence type="predicted"/>
<feature type="domain" description="F-box" evidence="1">
    <location>
        <begin position="44"/>
        <end position="92"/>
    </location>
</feature>
<name>A0A9W7SST5_9PEZI</name>
<accession>A0A9W7SST5</accession>
<reference evidence="2 3" key="1">
    <citation type="journal article" date="2018" name="IMA Fungus">
        <title>IMA Genome-F 10: Nine draft genome sequences of Claviceps purpurea s.lat., including C. arundinis, C. humidiphila, and C. cf. spartinae, pseudomolecules for the pitch canker pathogen Fusarium circinatum, draft genome of Davidsoniella eucalypti, Grosmannia galeiformis, Quambalaria eucalypti, and Teratosphaeria destructans.</title>
        <authorList>
            <person name="Wingfield B.D."/>
            <person name="Liu M."/>
            <person name="Nguyen H.D."/>
            <person name="Lane F.A."/>
            <person name="Morgan S.W."/>
            <person name="De Vos L."/>
            <person name="Wilken P.M."/>
            <person name="Duong T.A."/>
            <person name="Aylward J."/>
            <person name="Coetzee M.P."/>
            <person name="Dadej K."/>
            <person name="De Beer Z.W."/>
            <person name="Findlay W."/>
            <person name="Havenga M."/>
            <person name="Kolarik M."/>
            <person name="Menzies J.G."/>
            <person name="Naidoo K."/>
            <person name="Pochopski O."/>
            <person name="Shoukouhi P."/>
            <person name="Santana Q.C."/>
            <person name="Seifert K.A."/>
            <person name="Soal N."/>
            <person name="Steenkamp E.T."/>
            <person name="Tatham C.T."/>
            <person name="van der Nest M.A."/>
            <person name="Wingfield M.J."/>
        </authorList>
    </citation>
    <scope>NUCLEOTIDE SEQUENCE [LARGE SCALE GENOMIC DNA]</scope>
    <source>
        <strain evidence="2">CMW44962</strain>
    </source>
</reference>
<sequence length="355" mass="41412">MQFQGVEDEEPLVDTTAPLIKRSKKTARLERQQQRRQKRAAAKIHSFLELPPELAQEVLSHLLPSDVMRLTQLNHSTREFILENEGAVARDIMQRRYWVLSRCFPLPRLLTEVDPESRLALDHPRRQGMIIVHTRYQHIKAPDASHVCTCNACLWAWNNLNVILDFAHFQHNLDNREPIPMIPRGTQPEWNTKLVGDHARIVERAMVSPLVRAAIMEKHLGSITSTLLRQTRFPSRVPVHRHNKTTAPAKTAHPSKLYNFREKDAILQDDQFLEREGKESLEIPFHRDNYYSLLAYVPNRKWGRDEGKWKYYIQGQHDRDLELYRRWFSHWKAVEQVADLQISAKTVDTGGPGQA</sequence>
<comment type="caution">
    <text evidence="2">The sequence shown here is derived from an EMBL/GenBank/DDBJ whole genome shotgun (WGS) entry which is preliminary data.</text>
</comment>
<keyword evidence="3" id="KW-1185">Reference proteome</keyword>
<dbReference type="InterPro" id="IPR001810">
    <property type="entry name" value="F-box_dom"/>
</dbReference>
<gene>
    <name evidence="2" type="ORF">Tdes44962_MAKER09573</name>
</gene>
<dbReference type="Proteomes" id="UP001138500">
    <property type="component" value="Unassembled WGS sequence"/>
</dbReference>
<protein>
    <submittedName>
        <fullName evidence="2">Ubiquitination Target receptor</fullName>
    </submittedName>
</protein>
<dbReference type="EMBL" id="RIBY02001847">
    <property type="protein sequence ID" value="KAH9827880.1"/>
    <property type="molecule type" value="Genomic_DNA"/>
</dbReference>
<dbReference type="OrthoDB" id="3642468at2759"/>
<keyword evidence="2" id="KW-0675">Receptor</keyword>
<evidence type="ECO:0000259" key="1">
    <source>
        <dbReference type="PROSITE" id="PS50181"/>
    </source>
</evidence>
<evidence type="ECO:0000313" key="3">
    <source>
        <dbReference type="Proteomes" id="UP001138500"/>
    </source>
</evidence>
<organism evidence="2 3">
    <name type="scientific">Teratosphaeria destructans</name>
    <dbReference type="NCBI Taxonomy" id="418781"/>
    <lineage>
        <taxon>Eukaryota</taxon>
        <taxon>Fungi</taxon>
        <taxon>Dikarya</taxon>
        <taxon>Ascomycota</taxon>
        <taxon>Pezizomycotina</taxon>
        <taxon>Dothideomycetes</taxon>
        <taxon>Dothideomycetidae</taxon>
        <taxon>Mycosphaerellales</taxon>
        <taxon>Teratosphaeriaceae</taxon>
        <taxon>Teratosphaeria</taxon>
    </lineage>
</organism>
<dbReference type="CDD" id="cd09917">
    <property type="entry name" value="F-box_SF"/>
    <property type="match status" value="1"/>
</dbReference>